<proteinExistence type="predicted"/>
<protein>
    <submittedName>
        <fullName evidence="1">Uncharacterized protein</fullName>
    </submittedName>
</protein>
<dbReference type="AlphaFoldDB" id="F4WHZ6"/>
<accession>F4WHZ6</accession>
<keyword evidence="2" id="KW-1185">Reference proteome</keyword>
<organism evidence="2">
    <name type="scientific">Acromyrmex echinatior</name>
    <name type="common">Panamanian leafcutter ant</name>
    <name type="synonym">Acromyrmex octospinosus echinatior</name>
    <dbReference type="NCBI Taxonomy" id="103372"/>
    <lineage>
        <taxon>Eukaryota</taxon>
        <taxon>Metazoa</taxon>
        <taxon>Ecdysozoa</taxon>
        <taxon>Arthropoda</taxon>
        <taxon>Hexapoda</taxon>
        <taxon>Insecta</taxon>
        <taxon>Pterygota</taxon>
        <taxon>Neoptera</taxon>
        <taxon>Endopterygota</taxon>
        <taxon>Hymenoptera</taxon>
        <taxon>Apocrita</taxon>
        <taxon>Aculeata</taxon>
        <taxon>Formicoidea</taxon>
        <taxon>Formicidae</taxon>
        <taxon>Myrmicinae</taxon>
        <taxon>Acromyrmex</taxon>
    </lineage>
</organism>
<name>F4WHZ6_ACREC</name>
<dbReference type="Proteomes" id="UP000007755">
    <property type="component" value="Unassembled WGS sequence"/>
</dbReference>
<sequence>MSGRKPGFIPLRLEEYDVGRCCSPQSLYNPQRLSLGRIRRNGNENALGITIDNTSAARTEARLESYPVAMKDSRLDDGICHGRDQQVASGYFFFTATEWSAHASGNGSITLSRHSIHRPTSRLVASENVSDNASSSYSMANPTNYSIIRQHTDDTSCTLHTAKAACVQALLYSKYDRKSASQRQPQRLVDISLAYSLHRKPDRNVRHPTFGTSENFLRLALSPLCNCLSFPAFPAYLAQPQLMIMHYTSLNQHQI</sequence>
<dbReference type="InParanoid" id="F4WHZ6"/>
<evidence type="ECO:0000313" key="1">
    <source>
        <dbReference type="EMBL" id="EGI66225.1"/>
    </source>
</evidence>
<dbReference type="EMBL" id="GL888170">
    <property type="protein sequence ID" value="EGI66225.1"/>
    <property type="molecule type" value="Genomic_DNA"/>
</dbReference>
<gene>
    <name evidence="1" type="ORF">G5I_05343</name>
</gene>
<evidence type="ECO:0000313" key="2">
    <source>
        <dbReference type="Proteomes" id="UP000007755"/>
    </source>
</evidence>
<reference evidence="1" key="1">
    <citation type="submission" date="2011-02" db="EMBL/GenBank/DDBJ databases">
        <title>The genome of the leaf-cutting ant Acromyrmex echinatior suggests key adaptations to social evolution and fungus farming.</title>
        <authorList>
            <person name="Nygaard S."/>
            <person name="Zhang G."/>
        </authorList>
    </citation>
    <scope>NUCLEOTIDE SEQUENCE</scope>
</reference>